<dbReference type="PANTHER" id="PTHR45877">
    <property type="entry name" value="E3 UBIQUITIN-PROTEIN LIGASE SIAH2"/>
    <property type="match status" value="1"/>
</dbReference>
<name>A0A653C9X8_CALMS</name>
<evidence type="ECO:0000313" key="2">
    <source>
        <dbReference type="EMBL" id="VEN44493.1"/>
    </source>
</evidence>
<evidence type="ECO:0000313" key="3">
    <source>
        <dbReference type="Proteomes" id="UP000410492"/>
    </source>
</evidence>
<dbReference type="PANTHER" id="PTHR45877:SF2">
    <property type="entry name" value="E3 UBIQUITIN-PROTEIN LIGASE SINA-RELATED"/>
    <property type="match status" value="1"/>
</dbReference>
<dbReference type="Proteomes" id="UP000410492">
    <property type="component" value="Unassembled WGS sequence"/>
</dbReference>
<keyword evidence="3" id="KW-1185">Reference proteome</keyword>
<dbReference type="InterPro" id="IPR004162">
    <property type="entry name" value="SINA-like_animal"/>
</dbReference>
<protein>
    <submittedName>
        <fullName evidence="2">Uncharacterized protein</fullName>
    </submittedName>
</protein>
<feature type="region of interest" description="Disordered" evidence="1">
    <location>
        <begin position="278"/>
        <end position="324"/>
    </location>
</feature>
<sequence length="407" mass="47160">MHGSAEQIMQKPILPLSLLNDLRCVHCEKFVSCGPVYVVTPNKTILCGRCRLFAKSVYRNVSYEALASMFRYNCSNWETHCPKILFWNESLHHEEECTYSSFCSRFWTHPCICCKGKRDIPLGDIRLVPVFEPLLDYTRCVTCNHYLSCEPVYILPNGRNVCHRCIHANGFPPNGIHNVYYETLANILIFPCIYRGRGCPTVLKFGRDLWEHETHCSYNTTFVRSRNTQQQERNKERGVIQTHSGHHYGTLSPNAVPMAPPRKHSDFDVTKQLVKSIKKQQERRHLRAEEIESQFDKSSVDTDGSYKNNYEKESSSRASTPSRFEEDEIQKHFAFLDRPESTNSSVYSIPSADPRNRTLVGKNPYQFERIIGRSESIVSNRELLAELKVKQHRLKKEASFRVSQNQK</sequence>
<organism evidence="2 3">
    <name type="scientific">Callosobruchus maculatus</name>
    <name type="common">Southern cowpea weevil</name>
    <name type="synonym">Pulse bruchid</name>
    <dbReference type="NCBI Taxonomy" id="64391"/>
    <lineage>
        <taxon>Eukaryota</taxon>
        <taxon>Metazoa</taxon>
        <taxon>Ecdysozoa</taxon>
        <taxon>Arthropoda</taxon>
        <taxon>Hexapoda</taxon>
        <taxon>Insecta</taxon>
        <taxon>Pterygota</taxon>
        <taxon>Neoptera</taxon>
        <taxon>Endopterygota</taxon>
        <taxon>Coleoptera</taxon>
        <taxon>Polyphaga</taxon>
        <taxon>Cucujiformia</taxon>
        <taxon>Chrysomeloidea</taxon>
        <taxon>Chrysomelidae</taxon>
        <taxon>Bruchinae</taxon>
        <taxon>Bruchini</taxon>
        <taxon>Callosobruchus</taxon>
    </lineage>
</organism>
<dbReference type="GO" id="GO:0031624">
    <property type="term" value="F:ubiquitin conjugating enzyme binding"/>
    <property type="evidence" value="ECO:0007669"/>
    <property type="project" value="TreeGrafter"/>
</dbReference>
<dbReference type="AlphaFoldDB" id="A0A653C9X8"/>
<gene>
    <name evidence="2" type="ORF">CALMAC_LOCUS7258</name>
</gene>
<proteinExistence type="predicted"/>
<dbReference type="OrthoDB" id="6704469at2759"/>
<dbReference type="GO" id="GO:0043161">
    <property type="term" value="P:proteasome-mediated ubiquitin-dependent protein catabolic process"/>
    <property type="evidence" value="ECO:0007669"/>
    <property type="project" value="TreeGrafter"/>
</dbReference>
<feature type="compositionally biased region" description="Basic and acidic residues" evidence="1">
    <location>
        <begin position="287"/>
        <end position="300"/>
    </location>
</feature>
<dbReference type="GO" id="GO:0005737">
    <property type="term" value="C:cytoplasm"/>
    <property type="evidence" value="ECO:0007669"/>
    <property type="project" value="TreeGrafter"/>
</dbReference>
<evidence type="ECO:0000256" key="1">
    <source>
        <dbReference type="SAM" id="MobiDB-lite"/>
    </source>
</evidence>
<dbReference type="EMBL" id="CAACVG010007254">
    <property type="protein sequence ID" value="VEN44493.1"/>
    <property type="molecule type" value="Genomic_DNA"/>
</dbReference>
<dbReference type="GO" id="GO:0061630">
    <property type="term" value="F:ubiquitin protein ligase activity"/>
    <property type="evidence" value="ECO:0007669"/>
    <property type="project" value="TreeGrafter"/>
</dbReference>
<reference evidence="2 3" key="1">
    <citation type="submission" date="2019-01" db="EMBL/GenBank/DDBJ databases">
        <authorList>
            <person name="Sayadi A."/>
        </authorList>
    </citation>
    <scope>NUCLEOTIDE SEQUENCE [LARGE SCALE GENOMIC DNA]</scope>
</reference>
<accession>A0A653C9X8</accession>
<feature type="region of interest" description="Disordered" evidence="1">
    <location>
        <begin position="225"/>
        <end position="256"/>
    </location>
</feature>